<evidence type="ECO:0000313" key="3">
    <source>
        <dbReference type="Proteomes" id="UP001472677"/>
    </source>
</evidence>
<evidence type="ECO:0000256" key="1">
    <source>
        <dbReference type="SAM" id="MobiDB-lite"/>
    </source>
</evidence>
<dbReference type="Proteomes" id="UP001472677">
    <property type="component" value="Unassembled WGS sequence"/>
</dbReference>
<accession>A0ABR1Z8S2</accession>
<dbReference type="EMBL" id="JBBPBM010002591">
    <property type="protein sequence ID" value="KAK8476163.1"/>
    <property type="molecule type" value="Genomic_DNA"/>
</dbReference>
<organism evidence="2 3">
    <name type="scientific">Hibiscus sabdariffa</name>
    <name type="common">roselle</name>
    <dbReference type="NCBI Taxonomy" id="183260"/>
    <lineage>
        <taxon>Eukaryota</taxon>
        <taxon>Viridiplantae</taxon>
        <taxon>Streptophyta</taxon>
        <taxon>Embryophyta</taxon>
        <taxon>Tracheophyta</taxon>
        <taxon>Spermatophyta</taxon>
        <taxon>Magnoliopsida</taxon>
        <taxon>eudicotyledons</taxon>
        <taxon>Gunneridae</taxon>
        <taxon>Pentapetalae</taxon>
        <taxon>rosids</taxon>
        <taxon>malvids</taxon>
        <taxon>Malvales</taxon>
        <taxon>Malvaceae</taxon>
        <taxon>Malvoideae</taxon>
        <taxon>Hibiscus</taxon>
    </lineage>
</organism>
<gene>
    <name evidence="2" type="ORF">V6N12_046231</name>
</gene>
<feature type="compositionally biased region" description="Basic and acidic residues" evidence="1">
    <location>
        <begin position="100"/>
        <end position="112"/>
    </location>
</feature>
<proteinExistence type="predicted"/>
<name>A0ABR1Z8S2_9ROSI</name>
<protein>
    <submittedName>
        <fullName evidence="2">Uncharacterized protein</fullName>
    </submittedName>
</protein>
<reference evidence="2 3" key="1">
    <citation type="journal article" date="2024" name="G3 (Bethesda)">
        <title>Genome assembly of Hibiscus sabdariffa L. provides insights into metabolisms of medicinal natural products.</title>
        <authorList>
            <person name="Kim T."/>
        </authorList>
    </citation>
    <scope>NUCLEOTIDE SEQUENCE [LARGE SCALE GENOMIC DNA]</scope>
    <source>
        <strain evidence="2">TK-2024</strain>
        <tissue evidence="2">Old leaves</tissue>
    </source>
</reference>
<comment type="caution">
    <text evidence="2">The sequence shown here is derived from an EMBL/GenBank/DDBJ whole genome shotgun (WGS) entry which is preliminary data.</text>
</comment>
<sequence>MDIVEGSHGADAVIRALPPPPVASLAVEHPTTLLSSTIVVEAVMKKYLDALVKGCNQPIRAEKERVDDGESRKLYESSLKRITGHMNDEALRHLASLEFPRNEESDAPREVEGGDVSGKSKGNSQEKDCCNNETIPILAPFIDTNGSCKIFEGIDEACPFDLKDPCRRNGKSIASVEDRDLTLERNSFELPELHDMYKESQINKNKFTMGDMTCVTFYSSFEGNWRNLLGVSRITVNVDDLEESVEYDDGEF</sequence>
<feature type="region of interest" description="Disordered" evidence="1">
    <location>
        <begin position="100"/>
        <end position="128"/>
    </location>
</feature>
<evidence type="ECO:0000313" key="2">
    <source>
        <dbReference type="EMBL" id="KAK8476163.1"/>
    </source>
</evidence>
<keyword evidence="3" id="KW-1185">Reference proteome</keyword>